<dbReference type="GO" id="GO:0003676">
    <property type="term" value="F:nucleic acid binding"/>
    <property type="evidence" value="ECO:0007669"/>
    <property type="project" value="InterPro"/>
</dbReference>
<reference evidence="1" key="1">
    <citation type="submission" date="2023-03" db="EMBL/GenBank/DDBJ databases">
        <title>Massive genome expansion in bonnet fungi (Mycena s.s.) driven by repeated elements and novel gene families across ecological guilds.</title>
        <authorList>
            <consortium name="Lawrence Berkeley National Laboratory"/>
            <person name="Harder C.B."/>
            <person name="Miyauchi S."/>
            <person name="Viragh M."/>
            <person name="Kuo A."/>
            <person name="Thoen E."/>
            <person name="Andreopoulos B."/>
            <person name="Lu D."/>
            <person name="Skrede I."/>
            <person name="Drula E."/>
            <person name="Henrissat B."/>
            <person name="Morin E."/>
            <person name="Kohler A."/>
            <person name="Barry K."/>
            <person name="LaButti K."/>
            <person name="Morin E."/>
            <person name="Salamov A."/>
            <person name="Lipzen A."/>
            <person name="Mereny Z."/>
            <person name="Hegedus B."/>
            <person name="Baldrian P."/>
            <person name="Stursova M."/>
            <person name="Weitz H."/>
            <person name="Taylor A."/>
            <person name="Grigoriev I.V."/>
            <person name="Nagy L.G."/>
            <person name="Martin F."/>
            <person name="Kauserud H."/>
        </authorList>
    </citation>
    <scope>NUCLEOTIDE SEQUENCE</scope>
    <source>
        <strain evidence="1">CBHHK067</strain>
    </source>
</reference>
<protein>
    <recommendedName>
        <fullName evidence="3">RNase H type-1 domain-containing protein</fullName>
    </recommendedName>
</protein>
<organism evidence="1 2">
    <name type="scientific">Mycena rosella</name>
    <name type="common">Pink bonnet</name>
    <name type="synonym">Agaricus rosellus</name>
    <dbReference type="NCBI Taxonomy" id="1033263"/>
    <lineage>
        <taxon>Eukaryota</taxon>
        <taxon>Fungi</taxon>
        <taxon>Dikarya</taxon>
        <taxon>Basidiomycota</taxon>
        <taxon>Agaricomycotina</taxon>
        <taxon>Agaricomycetes</taxon>
        <taxon>Agaricomycetidae</taxon>
        <taxon>Agaricales</taxon>
        <taxon>Marasmiineae</taxon>
        <taxon>Mycenaceae</taxon>
        <taxon>Mycena</taxon>
    </lineage>
</organism>
<gene>
    <name evidence="1" type="ORF">B0H17DRAFT_935288</name>
</gene>
<keyword evidence="2" id="KW-1185">Reference proteome</keyword>
<evidence type="ECO:0000313" key="1">
    <source>
        <dbReference type="EMBL" id="KAJ7691204.1"/>
    </source>
</evidence>
<comment type="caution">
    <text evidence="1">The sequence shown here is derived from an EMBL/GenBank/DDBJ whole genome shotgun (WGS) entry which is preliminary data.</text>
</comment>
<accession>A0AAD7DGL1</accession>
<dbReference type="InterPro" id="IPR036397">
    <property type="entry name" value="RNaseH_sf"/>
</dbReference>
<dbReference type="SUPFAM" id="SSF53098">
    <property type="entry name" value="Ribonuclease H-like"/>
    <property type="match status" value="1"/>
</dbReference>
<sequence length="103" mass="11302">MAQRTKHLGPDHEHTVFESEVVGAILALDIVKGTPRLTDCQPAIIALADPKVQPGQYLLALFHLLLRRLLRTCPTLKVRMHWVPAHIGIAGNEAVDARAKEAA</sequence>
<dbReference type="InterPro" id="IPR012337">
    <property type="entry name" value="RNaseH-like_sf"/>
</dbReference>
<name>A0AAD7DGL1_MYCRO</name>
<dbReference type="EMBL" id="JARKIE010000060">
    <property type="protein sequence ID" value="KAJ7691204.1"/>
    <property type="molecule type" value="Genomic_DNA"/>
</dbReference>
<dbReference type="Gene3D" id="3.30.420.10">
    <property type="entry name" value="Ribonuclease H-like superfamily/Ribonuclease H"/>
    <property type="match status" value="1"/>
</dbReference>
<dbReference type="AlphaFoldDB" id="A0AAD7DGL1"/>
<proteinExistence type="predicted"/>
<feature type="non-terminal residue" evidence="1">
    <location>
        <position position="103"/>
    </location>
</feature>
<dbReference type="Proteomes" id="UP001221757">
    <property type="component" value="Unassembled WGS sequence"/>
</dbReference>
<evidence type="ECO:0000313" key="2">
    <source>
        <dbReference type="Proteomes" id="UP001221757"/>
    </source>
</evidence>
<dbReference type="CDD" id="cd09276">
    <property type="entry name" value="Rnase_HI_RT_non_LTR"/>
    <property type="match status" value="1"/>
</dbReference>
<evidence type="ECO:0008006" key="3">
    <source>
        <dbReference type="Google" id="ProtNLM"/>
    </source>
</evidence>